<comment type="caution">
    <text evidence="2">The sequence shown here is derived from an EMBL/GenBank/DDBJ whole genome shotgun (WGS) entry which is preliminary data.</text>
</comment>
<feature type="chain" id="PRO_5022232804" description="Lipoprotein SmpA/OmlA domain-containing protein" evidence="1">
    <location>
        <begin position="22"/>
        <end position="142"/>
    </location>
</feature>
<evidence type="ECO:0008006" key="4">
    <source>
        <dbReference type="Google" id="ProtNLM"/>
    </source>
</evidence>
<sequence length="142" mass="16160">MKPFGLLVALLAMTLGFAGCATPDARIKRSPEVFARLSPDQQALVKEGRVAIGFDEDAVMLALGLPDRKWTRTDAKGTQEVWSYTTWENDLGQPLYRGWYHLSPDFSPVYYLNYPARREREYFKVIFGADRKVSVIEEDTHG</sequence>
<reference evidence="2 3" key="1">
    <citation type="submission" date="2019-07" db="EMBL/GenBank/DDBJ databases">
        <title>Description of 53C-WASEF.</title>
        <authorList>
            <person name="Pitt A."/>
            <person name="Hahn M.W."/>
        </authorList>
    </citation>
    <scope>NUCLEOTIDE SEQUENCE [LARGE SCALE GENOMIC DNA]</scope>
    <source>
        <strain evidence="2 3">53C-WASEF</strain>
    </source>
</reference>
<proteinExistence type="predicted"/>
<name>A0A556QR75_9BACT</name>
<protein>
    <recommendedName>
        <fullName evidence="4">Lipoprotein SmpA/OmlA domain-containing protein</fullName>
    </recommendedName>
</protein>
<feature type="signal peptide" evidence="1">
    <location>
        <begin position="1"/>
        <end position="21"/>
    </location>
</feature>
<keyword evidence="3" id="KW-1185">Reference proteome</keyword>
<dbReference type="AlphaFoldDB" id="A0A556QR75"/>
<dbReference type="EMBL" id="VMBG01000001">
    <property type="protein sequence ID" value="TSJ79129.1"/>
    <property type="molecule type" value="Genomic_DNA"/>
</dbReference>
<keyword evidence="1" id="KW-0732">Signal</keyword>
<gene>
    <name evidence="2" type="ORF">FPL22_07500</name>
</gene>
<dbReference type="OrthoDB" id="195554at2"/>
<evidence type="ECO:0000313" key="3">
    <source>
        <dbReference type="Proteomes" id="UP000315648"/>
    </source>
</evidence>
<accession>A0A556QR75</accession>
<evidence type="ECO:0000313" key="2">
    <source>
        <dbReference type="EMBL" id="TSJ79129.1"/>
    </source>
</evidence>
<dbReference type="Proteomes" id="UP000315648">
    <property type="component" value="Unassembled WGS sequence"/>
</dbReference>
<evidence type="ECO:0000256" key="1">
    <source>
        <dbReference type="SAM" id="SignalP"/>
    </source>
</evidence>
<dbReference type="PROSITE" id="PS51257">
    <property type="entry name" value="PROKAR_LIPOPROTEIN"/>
    <property type="match status" value="1"/>
</dbReference>
<dbReference type="RefSeq" id="WP_144229472.1">
    <property type="nucleotide sequence ID" value="NZ_CBCRVV010000005.1"/>
</dbReference>
<organism evidence="2 3">
    <name type="scientific">Rariglobus hedericola</name>
    <dbReference type="NCBI Taxonomy" id="2597822"/>
    <lineage>
        <taxon>Bacteria</taxon>
        <taxon>Pseudomonadati</taxon>
        <taxon>Verrucomicrobiota</taxon>
        <taxon>Opitutia</taxon>
        <taxon>Opitutales</taxon>
        <taxon>Opitutaceae</taxon>
        <taxon>Rariglobus</taxon>
    </lineage>
</organism>